<reference evidence="4" key="1">
    <citation type="submission" date="2016-05" db="EMBL/GenBank/DDBJ databases">
        <authorList>
            <person name="Naeem Raeece"/>
        </authorList>
    </citation>
    <scope>NUCLEOTIDE SEQUENCE [LARGE SCALE GENOMIC DNA]</scope>
</reference>
<dbReference type="Pfam" id="PF12420">
    <property type="entry name" value="DUF3671"/>
    <property type="match status" value="1"/>
</dbReference>
<evidence type="ECO:0008006" key="5">
    <source>
        <dbReference type="Google" id="ProtNLM"/>
    </source>
</evidence>
<dbReference type="Proteomes" id="UP000078597">
    <property type="component" value="Unassembled WGS sequence"/>
</dbReference>
<dbReference type="InterPro" id="IPR022139">
    <property type="entry name" value="Fam-L/Fam-M-like_plasmodium"/>
</dbReference>
<feature type="transmembrane region" description="Helical" evidence="2">
    <location>
        <begin position="222"/>
        <end position="246"/>
    </location>
</feature>
<evidence type="ECO:0000256" key="2">
    <source>
        <dbReference type="SAM" id="Phobius"/>
    </source>
</evidence>
<name>A0A1A8WXY6_PLAMA</name>
<protein>
    <recommendedName>
        <fullName evidence="5">Fam-l protein</fullName>
    </recommendedName>
</protein>
<accession>A0A1A8WXY6</accession>
<dbReference type="VEuPathDB" id="PlasmoDB:PmUG01_00049400"/>
<sequence length="260" mass="30608">MITFNKLLGEKRTVGRDLSLRSHRLLAKCNHKKDSSMVGLKFFPYNEAIEKKDMTVEETSKAKNKYSNRSSSKPTKDHKQITRNKSNIFETKKYSNLEKKIFKELDYFDFLEKNRTISNKVYQQTIFKKYRLRIFAPVALILLLSILIILDRFFSYGLKSMFIKIVSLCHGRGWYGPLHKYLESSNFSWLFKSVGEVIYMKVQKTAQGALENVKGYVYVESFLGYLVYIIPLIILGVTLILGILYYHKKVKKYQKIKFRK</sequence>
<proteinExistence type="predicted"/>
<keyword evidence="2" id="KW-0472">Membrane</keyword>
<dbReference type="EMBL" id="FLQW01003824">
    <property type="protein sequence ID" value="SBS96252.1"/>
    <property type="molecule type" value="Genomic_DNA"/>
</dbReference>
<feature type="region of interest" description="Disordered" evidence="1">
    <location>
        <begin position="59"/>
        <end position="82"/>
    </location>
</feature>
<evidence type="ECO:0000256" key="1">
    <source>
        <dbReference type="SAM" id="MobiDB-lite"/>
    </source>
</evidence>
<evidence type="ECO:0000313" key="4">
    <source>
        <dbReference type="Proteomes" id="UP000078597"/>
    </source>
</evidence>
<keyword evidence="2" id="KW-0812">Transmembrane</keyword>
<feature type="transmembrane region" description="Helical" evidence="2">
    <location>
        <begin position="134"/>
        <end position="154"/>
    </location>
</feature>
<keyword evidence="2" id="KW-1133">Transmembrane helix</keyword>
<dbReference type="AlphaFoldDB" id="A0A1A8WXY6"/>
<gene>
    <name evidence="3" type="ORF">PMALA_052320</name>
</gene>
<organism evidence="3 4">
    <name type="scientific">Plasmodium malariae</name>
    <dbReference type="NCBI Taxonomy" id="5858"/>
    <lineage>
        <taxon>Eukaryota</taxon>
        <taxon>Sar</taxon>
        <taxon>Alveolata</taxon>
        <taxon>Apicomplexa</taxon>
        <taxon>Aconoidasida</taxon>
        <taxon>Haemosporida</taxon>
        <taxon>Plasmodiidae</taxon>
        <taxon>Plasmodium</taxon>
        <taxon>Plasmodium (Plasmodium)</taxon>
    </lineage>
</organism>
<evidence type="ECO:0000313" key="3">
    <source>
        <dbReference type="EMBL" id="SBS96252.1"/>
    </source>
</evidence>